<feature type="chain" id="PRO_5045354004" evidence="1">
    <location>
        <begin position="34"/>
        <end position="724"/>
    </location>
</feature>
<keyword evidence="3" id="KW-0560">Oxidoreductase</keyword>
<dbReference type="RefSeq" id="WP_254020734.1">
    <property type="nucleotide sequence ID" value="NZ_CAKXZT010000149.1"/>
</dbReference>
<dbReference type="PANTHER" id="PTHR47495:SF2">
    <property type="entry name" value="ALDEHYDE DEHYDROGENASE"/>
    <property type="match status" value="1"/>
</dbReference>
<evidence type="ECO:0000256" key="1">
    <source>
        <dbReference type="SAM" id="SignalP"/>
    </source>
</evidence>
<dbReference type="InterPro" id="IPR052516">
    <property type="entry name" value="N-heterocyclic_Hydroxylase"/>
</dbReference>
<dbReference type="EMBL" id="CAKXZT010000149">
    <property type="protein sequence ID" value="CAH2406210.1"/>
    <property type="molecule type" value="Genomic_DNA"/>
</dbReference>
<evidence type="ECO:0000313" key="3">
    <source>
        <dbReference type="EMBL" id="CAH2406210.1"/>
    </source>
</evidence>
<dbReference type="GO" id="GO:0047121">
    <property type="term" value="F:isoquinoline 1-oxidoreductase activity"/>
    <property type="evidence" value="ECO:0007669"/>
    <property type="project" value="UniProtKB-EC"/>
</dbReference>
<comment type="caution">
    <text evidence="3">The sequence shown here is derived from an EMBL/GenBank/DDBJ whole genome shotgun (WGS) entry which is preliminary data.</text>
</comment>
<reference evidence="3 4" key="1">
    <citation type="submission" date="2022-03" db="EMBL/GenBank/DDBJ databases">
        <authorList>
            <person name="Brunel B."/>
        </authorList>
    </citation>
    <scope>NUCLEOTIDE SEQUENCE [LARGE SCALE GENOMIC DNA]</scope>
    <source>
        <strain evidence="3">STM5069sample</strain>
    </source>
</reference>
<organism evidence="3 4">
    <name type="scientific">Mesorhizobium escarrei</name>
    <dbReference type="NCBI Taxonomy" id="666018"/>
    <lineage>
        <taxon>Bacteria</taxon>
        <taxon>Pseudomonadati</taxon>
        <taxon>Pseudomonadota</taxon>
        <taxon>Alphaproteobacteria</taxon>
        <taxon>Hyphomicrobiales</taxon>
        <taxon>Phyllobacteriaceae</taxon>
        <taxon>Mesorhizobium</taxon>
    </lineage>
</organism>
<dbReference type="Gene3D" id="3.90.1170.50">
    <property type="entry name" value="Aldehyde oxidase/xanthine dehydrogenase, a/b hammerhead"/>
    <property type="match status" value="1"/>
</dbReference>
<dbReference type="PIRSF" id="PIRSF036389">
    <property type="entry name" value="IOR_B"/>
    <property type="match status" value="1"/>
</dbReference>
<name>A0ABN8KAP1_9HYPH</name>
<dbReference type="Proteomes" id="UP001153050">
    <property type="component" value="Unassembled WGS sequence"/>
</dbReference>
<dbReference type="PROSITE" id="PS51318">
    <property type="entry name" value="TAT"/>
    <property type="match status" value="1"/>
</dbReference>
<dbReference type="PANTHER" id="PTHR47495">
    <property type="entry name" value="ALDEHYDE DEHYDROGENASE"/>
    <property type="match status" value="1"/>
</dbReference>
<evidence type="ECO:0000259" key="2">
    <source>
        <dbReference type="SMART" id="SM01008"/>
    </source>
</evidence>
<dbReference type="Pfam" id="PF02738">
    <property type="entry name" value="MoCoBD_1"/>
    <property type="match status" value="1"/>
</dbReference>
<sequence length="724" mass="78248">MTAGTSLSRRYFLKTTAAAFGTFALSFAARAPAETFDPTRAPHELGGWVMIYPSNDVVIRISRSEMGQGSLTGLAQLLVEELECDWSQVRTEYASPRENLVRGEFWGDFQTGGSGSIRELHEPLRQAGATARVMLVAAAARLWDVAERECSVAAGTIRHMPSGRSVSFGEVAHLAAETEPPANVSLKRPEDWRILGQPLRRLDTPDKLTGKQLYCIDVALPGMLNAAVQSCPVFGGKLRGFNADVARSMPGVRHVLTIDDTAVVVVADRWWQASTALGAVEIEWDPGPYTTVNDATISDRLREGLDAEQGYSGTTVGEALSAIEGSERVITADYSYPYQAHAAMEPINATALYTSDRCEIWAPTQHAGACLETIAEASGLPAENCEVHRLHLGGGFGRRLYHDYARMAVLIAKQMPGTPVKMIWSREEDMTHDYYHPVTRCRLTGALDAEGGIAGLHMRISGQSISGSIAPHRLVDGQDPRVFHGLYVGEGNGTLSYGIPNLLIDHVMFNPSIRPGSWRGVNLNQNLFYFESFVDELAHAAGRDPLDFRLEMMSGHPKHRAVLEAAAERGGWRQAAPEGVFRGIAVANGYGSYVAAVAEVSLKDTLVRLDRLVVAIDVGNAANPELIARQAEGACAFGLSAALYGQCTVEGGAIQQTNFDTYRVLRLAEMPRVETVVLQSRDFWGGGGEPPIAVATPAVMNAVFAATGQRIRHLPLAGSGLIPT</sequence>
<keyword evidence="1" id="KW-0732">Signal</keyword>
<dbReference type="InterPro" id="IPR000674">
    <property type="entry name" value="Ald_Oxase/Xan_DH_a/b"/>
</dbReference>
<dbReference type="InterPro" id="IPR046867">
    <property type="entry name" value="AldOxase/xan_DH_MoCoBD2"/>
</dbReference>
<dbReference type="InterPro" id="IPR006311">
    <property type="entry name" value="TAT_signal"/>
</dbReference>
<dbReference type="InterPro" id="IPR008274">
    <property type="entry name" value="AldOxase/xan_DH_MoCoBD1"/>
</dbReference>
<evidence type="ECO:0000313" key="4">
    <source>
        <dbReference type="Proteomes" id="UP001153050"/>
    </source>
</evidence>
<feature type="domain" description="Aldehyde oxidase/xanthine dehydrogenase a/b hammerhead" evidence="2">
    <location>
        <begin position="209"/>
        <end position="288"/>
    </location>
</feature>
<accession>A0ABN8KAP1</accession>
<dbReference type="InterPro" id="IPR037165">
    <property type="entry name" value="AldOxase/xan_DH_Mopterin-bd_sf"/>
</dbReference>
<protein>
    <submittedName>
        <fullName evidence="3">Isoquinoline 1-oxidoreductase beta subunit</fullName>
        <ecNumber evidence="3">1.3.99.16</ecNumber>
    </submittedName>
</protein>
<dbReference type="Gene3D" id="3.30.365.10">
    <property type="entry name" value="Aldehyde oxidase/xanthine dehydrogenase, molybdopterin binding domain"/>
    <property type="match status" value="4"/>
</dbReference>
<dbReference type="Pfam" id="PF20256">
    <property type="entry name" value="MoCoBD_2"/>
    <property type="match status" value="2"/>
</dbReference>
<dbReference type="InterPro" id="IPR012368">
    <property type="entry name" value="OxRdtase_Mopterin-bd_su_IorB"/>
</dbReference>
<feature type="signal peptide" evidence="1">
    <location>
        <begin position="1"/>
        <end position="33"/>
    </location>
</feature>
<dbReference type="SUPFAM" id="SSF56003">
    <property type="entry name" value="Molybdenum cofactor-binding domain"/>
    <property type="match status" value="2"/>
</dbReference>
<proteinExistence type="predicted"/>
<gene>
    <name evidence="3" type="ORF">MES5069_520004</name>
</gene>
<keyword evidence="4" id="KW-1185">Reference proteome</keyword>
<dbReference type="SMART" id="SM01008">
    <property type="entry name" value="Ald_Xan_dh_C"/>
    <property type="match status" value="1"/>
</dbReference>
<dbReference type="EC" id="1.3.99.16" evidence="3"/>